<dbReference type="NCBIfam" id="NF045921">
    <property type="entry name" value="PhytnSynCrtBRhod"/>
    <property type="match status" value="1"/>
</dbReference>
<keyword evidence="3" id="KW-1185">Reference proteome</keyword>
<dbReference type="PANTHER" id="PTHR31480">
    <property type="entry name" value="BIFUNCTIONAL LYCOPENE CYCLASE/PHYTOENE SYNTHASE"/>
    <property type="match status" value="1"/>
</dbReference>
<dbReference type="InterPro" id="IPR008949">
    <property type="entry name" value="Isoprenoid_synthase_dom_sf"/>
</dbReference>
<organism evidence="2 3">
    <name type="scientific">Paragemmobacter ruber</name>
    <dbReference type="NCBI Taxonomy" id="1985673"/>
    <lineage>
        <taxon>Bacteria</taxon>
        <taxon>Pseudomonadati</taxon>
        <taxon>Pseudomonadota</taxon>
        <taxon>Alphaproteobacteria</taxon>
        <taxon>Rhodobacterales</taxon>
        <taxon>Paracoccaceae</taxon>
        <taxon>Paragemmobacter</taxon>
    </lineage>
</organism>
<keyword evidence="1" id="KW-0808">Transferase</keyword>
<comment type="caution">
    <text evidence="2">The sequence shown here is derived from an EMBL/GenBank/DDBJ whole genome shotgun (WGS) entry which is preliminary data.</text>
</comment>
<protein>
    <submittedName>
        <fullName evidence="2">Squalene/phytoene synthase family protein</fullName>
    </submittedName>
</protein>
<dbReference type="InterPro" id="IPR044843">
    <property type="entry name" value="Trans_IPPS_bact-type"/>
</dbReference>
<sequence length="334" mass="36004">MIDPRDMAHCREAIRTGSLSFHAASRLLPGRVRDPALALYAFCRMSDDAVDEGRDKAAAVLSLRDRLDLVYRGRPLNQPADRAFAGVVEAFDMPRALPEALLEGFAWDATGREYDDLSGVLDYAARVAAAVGAMMCVLMRVRDADALARACDLGLAMQLTNIARDVGEDARAGRLYLPRRWLMAEGIDPEAFLARPKAYPGVARATLRLLDEAERFYIRAEAGVPSLPLSCRPGIYAARLIYDGIGGRVRQARGDSVTQRARTGRGWKMARLAMAALRAGVSTVAPGPAVLHAAPAPEVAFLVQAAARGGARPARSEALLTVLAQLEARDRGLA</sequence>
<dbReference type="SFLD" id="SFLDG01212">
    <property type="entry name" value="Phytoene_synthase_like"/>
    <property type="match status" value="1"/>
</dbReference>
<name>A0ABW9Y946_9RHOB</name>
<evidence type="ECO:0000313" key="2">
    <source>
        <dbReference type="EMBL" id="NBE09054.1"/>
    </source>
</evidence>
<dbReference type="Proteomes" id="UP001517376">
    <property type="component" value="Unassembled WGS sequence"/>
</dbReference>
<dbReference type="PROSITE" id="PS01044">
    <property type="entry name" value="SQUALEN_PHYTOEN_SYN_1"/>
    <property type="match status" value="1"/>
</dbReference>
<dbReference type="PROSITE" id="PS01045">
    <property type="entry name" value="SQUALEN_PHYTOEN_SYN_2"/>
    <property type="match status" value="1"/>
</dbReference>
<dbReference type="EMBL" id="JAAATW010000003">
    <property type="protein sequence ID" value="NBE09054.1"/>
    <property type="molecule type" value="Genomic_DNA"/>
</dbReference>
<reference evidence="3" key="1">
    <citation type="submission" date="2020-01" db="EMBL/GenBank/DDBJ databases">
        <title>Sphingomonas sp. strain CSW-10.</title>
        <authorList>
            <person name="Chen W.-M."/>
        </authorList>
    </citation>
    <scope>NUCLEOTIDE SEQUENCE [LARGE SCALE GENOMIC DNA]</scope>
    <source>
        <strain evidence="3">CCP-1</strain>
    </source>
</reference>
<dbReference type="InterPro" id="IPR002060">
    <property type="entry name" value="Squ/phyt_synthse"/>
</dbReference>
<dbReference type="CDD" id="cd00683">
    <property type="entry name" value="Trans_IPPS_HH"/>
    <property type="match status" value="1"/>
</dbReference>
<dbReference type="InterPro" id="IPR033904">
    <property type="entry name" value="Trans_IPPS_HH"/>
</dbReference>
<accession>A0ABW9Y946</accession>
<dbReference type="InterPro" id="IPR019845">
    <property type="entry name" value="Squalene/phytoene_synthase_CS"/>
</dbReference>
<dbReference type="SFLD" id="SFLDS00005">
    <property type="entry name" value="Isoprenoid_Synthase_Type_I"/>
    <property type="match status" value="1"/>
</dbReference>
<evidence type="ECO:0000313" key="3">
    <source>
        <dbReference type="Proteomes" id="UP001517376"/>
    </source>
</evidence>
<evidence type="ECO:0000256" key="1">
    <source>
        <dbReference type="ARBA" id="ARBA00022679"/>
    </source>
</evidence>
<dbReference type="Pfam" id="PF00494">
    <property type="entry name" value="SQS_PSY"/>
    <property type="match status" value="1"/>
</dbReference>
<dbReference type="Gene3D" id="1.10.600.10">
    <property type="entry name" value="Farnesyl Diphosphate Synthase"/>
    <property type="match status" value="1"/>
</dbReference>
<dbReference type="RefSeq" id="WP_161768138.1">
    <property type="nucleotide sequence ID" value="NZ_JAAATW010000003.1"/>
</dbReference>
<proteinExistence type="predicted"/>
<dbReference type="SFLD" id="SFLDG01018">
    <property type="entry name" value="Squalene/Phytoene_Synthase_Lik"/>
    <property type="match status" value="1"/>
</dbReference>
<dbReference type="SUPFAM" id="SSF48576">
    <property type="entry name" value="Terpenoid synthases"/>
    <property type="match status" value="1"/>
</dbReference>
<gene>
    <name evidence="2" type="ORF">GU920_16040</name>
</gene>